<comment type="cofactor">
    <cofactor evidence="1">
        <name>a divalent metal cation</name>
        <dbReference type="ChEBI" id="CHEBI:60240"/>
    </cofactor>
</comment>
<evidence type="ECO:0000256" key="14">
    <source>
        <dbReference type="ARBA" id="ARBA00023277"/>
    </source>
</evidence>
<dbReference type="SUPFAM" id="SSF51338">
    <property type="entry name" value="Composite domain of metallo-dependent hydrolases"/>
    <property type="match status" value="1"/>
</dbReference>
<evidence type="ECO:0000256" key="4">
    <source>
        <dbReference type="ARBA" id="ARBA00011899"/>
    </source>
</evidence>
<sequence length="2899" mass="320162">MNDKTVKVANVRLLRGGKLTNTFLWIENGKVADPQARYWRSKSSAEYGPREVVDGRGLILAPGFVDIQLNGAYGHDFSDVKCTEADVLEVRQKLLATGVTSFCPTVISSAPSTYARVLSKFRRTSDGHLVRGANMVGLHLEGPFINRQRKGAHKEEVLLDPVEGLASLEAVYGPLSRDTVALVTLAPELKGASLAISQLVERGIVASAGHSSATIQEAVAGVGAGISMLTHLFNAMASFHHRDPGLVGLLGATECPRPSYGLILDGIHAHATSCRIAQASHPDGLILVTDCMAGMGLPDGSYVLADLPVDVQGGRAYLHNTQTIAGSVVQMDTCVRTLRQYTDCSIEYALEAASLHPARALGLRAKGSLEFGADADFVLLTDDLRVVQTYIAGVLVYDRLNELDHHVPPQNNSLDTAVLQPWRLTAFDLDDVRALDKAASVGDLALVKQLQAHANMHCTTDAMDDAAGNGHLEVVKFLHQHRSEGCTTRAMDYAAGRGHVDVLQFLHEYRSEGCTAYAMTTAKANGHGAVVRYLQEHQHSVCLNDVRLTGDRAEDREKVLASLSPGSSEFHYFRSIQLLHELNVDDAPDADDKIEEILNHVKSLEQDGGWQRARRLRLRLNIVLLEHGRESAREFFVDTLGLELNTVRPPEATSADVGSSQQVRPSTLSYNIEALKQEKIAKVKKCLYLQDDKWMVPYKAESFLRQLSPFVLQALFESLNSPSDLPDWTPPQKKLVLQFILQQKLLLWTDFDSFVDAVAKDILDIYENATGDNNKVKVFGGLAHHNDLNLTQLDVLWDRCSTALHDNGPFALRYVQLLQATTDNERQFLSTAVTWLKQLGPQVNGVRVVLLHRWLQLVHHDKNEPTLGSLFLQYVEIPREECRIANEDMVRNADYDSVVRFVNTTSSAFGRPQAETASKPLVSTLATALGYSVDLSSDEDLIKTVFALLVQRGSTIQDFAPYLSLKFLKAQYATAMLTCGRGSRGEYERDIVDPGDVHKLFQGSEVSFCKSNPSSFAPDDPVSLVLNVKNIQALTIQLFEINVSDHYLKTFRAIPSDISLDGLLPNDQVRVRFDHVPSHVRVQHRVEFPSMQSSCRGVFVVEVVGQDIACRAVVRKGGLHFTQEITSHGHELTVFDEASNVVLGCVAVVPDVQDKAKKHSFSASEDGRIIVPFYTAVDEHGLEPVKRASPIYIGHGSYGTLGTFTYCEESYKLKANIYIDSEQLVPGTKATVLIRSKLYVHGCPTSTSLVRNVVLSVAFVSQTNIETKKEIRQLPLMDDANELVTTIDIPHEAVSFKVTLKGEVASKHHGDTAAATTSSSLSTARVTRLCQVSDSKHFDIPHPTRDDVLFNPHLKKVPIGNGDEDYVVLMLGHNGEGVPNVEATIELRHLALESPISCDVVSNHRGEVFLGPLTHVVSIDMDVNGRRYAWNLPNWALPSWSVAGRQSHVIQCAMSTKDVLIPVPHVVGKDLQQWIESGAISVLKIYNVQSRTIRQRADRPSFVCVGPGSSLLFKPSSVGEFEVVVKPINATYRIHVGESQVAGFVKAAPSTLLKADPTAPVVVRNLHIVDHQLKIFGVNTTPNTRAQVILRRFVSHEPVTNVLNEGMHDENADLRRFDVDTPTSEYFESKRIGDEYAYILERRAFAVQHPSSKLHQGNRLTLPSLLLNPFKVKETSGSTLADAKQGEEYGKSRGDDRSMPKKSKRMGDRQRSSTRGGHSTSSPVPPNTLFLEAPSCILSNIRLNSLGEVTVALPSTLTGSYDVVVSLVDGQDIDSRQQSVVFHPRAGAPAWAMPLKSTALSRDAALGVDKDVHSIQVRGHRCIASSDATTLPCGPDSKLEVYDCLEHAFGLLDALTGHDVLYNEYLKRWPSLDLPTKQAIYSQDVSNELNLFLYKKDTDFFNAVVVPHVRSKFVKDFVDWYLLDAKNVLLHSYFSNAATFDKLTLVEKLLLAERLPKEDAATVCLHVVRIIETYYGESTGTKLDAVFEHVMTAKSTEQSDLVQYRQHDDSTTPAYSPTSPAYSPTSPAYSPTSSAPVPTLNRRMVAFRMAPQRASMEANVNRDRVLQSATIGGGATFGAMRAFAAPPPAPYARDNDDEDSDSGSDDDDSWENISHDGDDGDIDERATTEPTTKKQRKVYVAPGATYLVGERRYHDGKDEPQQPGGGLVATLTAVQQKTWAGSAINRFWLDYARYLLSPSSDVFLSASFPEACSSFAEATLALSVLGLPFVGGAWEVQPITARDHTSLAIRTSKPVIVYYEDIRAQQPSPQELTDDVAMVGSNLIVTQTIFNPRDSNLNQGQLKPVKEFVRSTRYGCQVTVSNLSPQATPSLNLLVQIPEGAIPVSSGGYYTRNSTFVLAGNETDTTVVYFYFPVEGSFSHFAAHVAIHGQTVRWADESPMTTPSTISVVAESKTVDITSWKDVSSRGSLDTLVTFLKTHRKLETIDWEAMAWRLKDRATYDVLLHFLREHFVYTDVVWQFSFFFNDQVAMADLLQRRLSAYEVGPGLSLPKLLPLAVFNSTDGRLVADVAWLEHAEYTPLIFRRTHGGVKDTDVIPNKDVRDAYRVLCHTLCLLPKLDDDHYLVLVYYMVLLNRIDSALELFGRVSASAATTIQLQYDYMNGFLDFFRDDPTFPIARVVASKYATAPYVAHHRWGALFQRLKDQLHELDSLAHHHSASTLLPEQDVSLELTMGEGSFVVAQRGSRVDKCIVKYYPVDVEVMFSREPFSGQDAKVSSCISLIQPRATAEISVSAGGTTTVAVPPALHATQMLVVVSPVGYPEMEMVKPHFCDSMDVHFALDEGLVQVFAHRRPLGKAYVKVFVQTKSSKLAKFYKDGYTDICGRFDYMGINDTALLLDVAKVALLILHPHHGAVIRQVSPPTTISLEGDHRPVQRDWTTY</sequence>
<evidence type="ECO:0000256" key="6">
    <source>
        <dbReference type="ARBA" id="ARBA00022553"/>
    </source>
</evidence>
<name>A0A397AJV9_APHAT</name>
<feature type="compositionally biased region" description="Low complexity" evidence="16">
    <location>
        <begin position="2011"/>
        <end position="2037"/>
    </location>
</feature>
<keyword evidence="11" id="KW-0238">DNA-binding</keyword>
<dbReference type="Pfam" id="PF13637">
    <property type="entry name" value="Ank_4"/>
    <property type="match status" value="1"/>
</dbReference>
<dbReference type="InterPro" id="IPR000684">
    <property type="entry name" value="RNA_pol_II_repeat_euk"/>
</dbReference>
<dbReference type="PANTHER" id="PTHR11113:SF14">
    <property type="entry name" value="N-ACETYLGLUCOSAMINE-6-PHOSPHATE DEACETYLASE"/>
    <property type="match status" value="1"/>
</dbReference>
<feature type="region of interest" description="Disordered" evidence="16">
    <location>
        <begin position="2081"/>
        <end position="2135"/>
    </location>
</feature>
<protein>
    <recommendedName>
        <fullName evidence="5">N-acetylglucosamine-6-phosphate deacetylase</fullName>
        <ecNumber evidence="4">3.5.1.25</ecNumber>
    </recommendedName>
</protein>
<feature type="region of interest" description="Disordered" evidence="16">
    <location>
        <begin position="1998"/>
        <end position="2037"/>
    </location>
</feature>
<accession>A0A397AJV9</accession>
<keyword evidence="10" id="KW-0862">Zinc</keyword>
<feature type="compositionally biased region" description="Basic and acidic residues" evidence="16">
    <location>
        <begin position="2113"/>
        <end position="2127"/>
    </location>
</feature>
<evidence type="ECO:0000313" key="19">
    <source>
        <dbReference type="Proteomes" id="UP000265427"/>
    </source>
</evidence>
<dbReference type="Gene3D" id="1.25.40.20">
    <property type="entry name" value="Ankyrin repeat-containing domain"/>
    <property type="match status" value="1"/>
</dbReference>
<feature type="region of interest" description="Disordered" evidence="16">
    <location>
        <begin position="1676"/>
        <end position="1727"/>
    </location>
</feature>
<comment type="catalytic activity">
    <reaction evidence="15">
        <text>N-acetyl-D-glucosamine 6-phosphate + H2O = D-glucosamine 6-phosphate + acetate</text>
        <dbReference type="Rhea" id="RHEA:22936"/>
        <dbReference type="ChEBI" id="CHEBI:15377"/>
        <dbReference type="ChEBI" id="CHEBI:30089"/>
        <dbReference type="ChEBI" id="CHEBI:57513"/>
        <dbReference type="ChEBI" id="CHEBI:58725"/>
        <dbReference type="EC" id="3.5.1.25"/>
    </reaction>
</comment>
<dbReference type="SUPFAM" id="SSF51556">
    <property type="entry name" value="Metallo-dependent hydrolases"/>
    <property type="match status" value="1"/>
</dbReference>
<evidence type="ECO:0000256" key="16">
    <source>
        <dbReference type="SAM" id="MobiDB-lite"/>
    </source>
</evidence>
<comment type="caution">
    <text evidence="18">The sequence shown here is derived from an EMBL/GenBank/DDBJ whole genome shotgun (WGS) entry which is preliminary data.</text>
</comment>
<evidence type="ECO:0000256" key="11">
    <source>
        <dbReference type="ARBA" id="ARBA00023125"/>
    </source>
</evidence>
<evidence type="ECO:0000256" key="15">
    <source>
        <dbReference type="ARBA" id="ARBA00047647"/>
    </source>
</evidence>
<feature type="compositionally biased region" description="Basic and acidic residues" evidence="16">
    <location>
        <begin position="1684"/>
        <end position="1711"/>
    </location>
</feature>
<evidence type="ECO:0000256" key="13">
    <source>
        <dbReference type="ARBA" id="ARBA00023242"/>
    </source>
</evidence>
<evidence type="ECO:0000256" key="3">
    <source>
        <dbReference type="ARBA" id="ARBA00010716"/>
    </source>
</evidence>
<dbReference type="Gene3D" id="2.30.40.10">
    <property type="entry name" value="Urease, subunit C, domain 1"/>
    <property type="match status" value="1"/>
</dbReference>
<dbReference type="InterPro" id="IPR011059">
    <property type="entry name" value="Metal-dep_hydrolase_composite"/>
</dbReference>
<dbReference type="PANTHER" id="PTHR11113">
    <property type="entry name" value="N-ACETYLGLUCOSAMINE-6-PHOSPHATE DEACETYLASE"/>
    <property type="match status" value="1"/>
</dbReference>
<feature type="compositionally biased region" description="Low complexity" evidence="16">
    <location>
        <begin position="1713"/>
        <end position="1722"/>
    </location>
</feature>
<organism evidence="18 19">
    <name type="scientific">Aphanomyces astaci</name>
    <name type="common">Crayfish plague agent</name>
    <dbReference type="NCBI Taxonomy" id="112090"/>
    <lineage>
        <taxon>Eukaryota</taxon>
        <taxon>Sar</taxon>
        <taxon>Stramenopiles</taxon>
        <taxon>Oomycota</taxon>
        <taxon>Saprolegniomycetes</taxon>
        <taxon>Saprolegniales</taxon>
        <taxon>Verrucalvaceae</taxon>
        <taxon>Aphanomyces</taxon>
    </lineage>
</organism>
<dbReference type="CDD" id="cd00854">
    <property type="entry name" value="NagA"/>
    <property type="match status" value="1"/>
</dbReference>
<evidence type="ECO:0000259" key="17">
    <source>
        <dbReference type="Pfam" id="PF01979"/>
    </source>
</evidence>
<dbReference type="Pfam" id="PF01979">
    <property type="entry name" value="Amidohydro_1"/>
    <property type="match status" value="1"/>
</dbReference>
<evidence type="ECO:0000256" key="12">
    <source>
        <dbReference type="ARBA" id="ARBA00023163"/>
    </source>
</evidence>
<feature type="domain" description="Amidohydrolase-related" evidence="17">
    <location>
        <begin position="59"/>
        <end position="396"/>
    </location>
</feature>
<evidence type="ECO:0000256" key="2">
    <source>
        <dbReference type="ARBA" id="ARBA00004123"/>
    </source>
</evidence>
<evidence type="ECO:0000256" key="10">
    <source>
        <dbReference type="ARBA" id="ARBA00022833"/>
    </source>
</evidence>
<evidence type="ECO:0000256" key="1">
    <source>
        <dbReference type="ARBA" id="ARBA00001968"/>
    </source>
</evidence>
<dbReference type="Gene3D" id="3.20.20.140">
    <property type="entry name" value="Metal-dependent hydrolases"/>
    <property type="match status" value="1"/>
</dbReference>
<dbReference type="NCBIfam" id="TIGR00221">
    <property type="entry name" value="nagA"/>
    <property type="match status" value="1"/>
</dbReference>
<keyword evidence="12" id="KW-0804">Transcription</keyword>
<evidence type="ECO:0000256" key="9">
    <source>
        <dbReference type="ARBA" id="ARBA00022801"/>
    </source>
</evidence>
<keyword evidence="13" id="KW-0539">Nucleus</keyword>
<keyword evidence="9" id="KW-0378">Hydrolase</keyword>
<dbReference type="FunFam" id="3.20.20.140:FF:000023">
    <property type="entry name" value="N-acetylglucosamine-6-phosphate deacetylase"/>
    <property type="match status" value="1"/>
</dbReference>
<dbReference type="GO" id="GO:0003677">
    <property type="term" value="F:DNA binding"/>
    <property type="evidence" value="ECO:0007669"/>
    <property type="project" value="UniProtKB-KW"/>
</dbReference>
<dbReference type="GO" id="GO:0006046">
    <property type="term" value="P:N-acetylglucosamine catabolic process"/>
    <property type="evidence" value="ECO:0007669"/>
    <property type="project" value="TreeGrafter"/>
</dbReference>
<dbReference type="GO" id="GO:0106279">
    <property type="term" value="P:negative regulation of UDP-N-acetylglucosamine biosynthetic process"/>
    <property type="evidence" value="ECO:0007669"/>
    <property type="project" value="UniProtKB-ARBA"/>
</dbReference>
<keyword evidence="14" id="KW-0119">Carbohydrate metabolism</keyword>
<reference evidence="18 19" key="1">
    <citation type="submission" date="2018-08" db="EMBL/GenBank/DDBJ databases">
        <title>Aphanomyces genome sequencing and annotation.</title>
        <authorList>
            <person name="Minardi D."/>
            <person name="Oidtmann B."/>
            <person name="Van Der Giezen M."/>
            <person name="Studholme D.J."/>
        </authorList>
    </citation>
    <scope>NUCLEOTIDE SEQUENCE [LARGE SCALE GENOMIC DNA]</scope>
    <source>
        <strain evidence="18 19">Kv</strain>
    </source>
</reference>
<keyword evidence="8" id="KW-0677">Repeat</keyword>
<dbReference type="GO" id="GO:0046872">
    <property type="term" value="F:metal ion binding"/>
    <property type="evidence" value="ECO:0007669"/>
    <property type="project" value="UniProtKB-KW"/>
</dbReference>
<dbReference type="EMBL" id="QUSZ01005818">
    <property type="protein sequence ID" value="RHY08110.1"/>
    <property type="molecule type" value="Genomic_DNA"/>
</dbReference>
<gene>
    <name evidence="18" type="ORF">DYB36_001330</name>
</gene>
<dbReference type="InterPro" id="IPR002110">
    <property type="entry name" value="Ankyrin_rpt"/>
</dbReference>
<dbReference type="InterPro" id="IPR032466">
    <property type="entry name" value="Metal_Hydrolase"/>
</dbReference>
<keyword evidence="6" id="KW-0597">Phosphoprotein</keyword>
<dbReference type="GO" id="GO:0019262">
    <property type="term" value="P:N-acetylneuraminate catabolic process"/>
    <property type="evidence" value="ECO:0007669"/>
    <property type="project" value="UniProtKB-ARBA"/>
</dbReference>
<dbReference type="VEuPathDB" id="FungiDB:H257_04205"/>
<evidence type="ECO:0000256" key="8">
    <source>
        <dbReference type="ARBA" id="ARBA00022737"/>
    </source>
</evidence>
<evidence type="ECO:0000313" key="18">
    <source>
        <dbReference type="EMBL" id="RHY08110.1"/>
    </source>
</evidence>
<dbReference type="InterPro" id="IPR003764">
    <property type="entry name" value="GlcNAc_6-P_deAcase"/>
</dbReference>
<dbReference type="GO" id="GO:0008448">
    <property type="term" value="F:N-acetylglucosamine-6-phosphate deacetylase activity"/>
    <property type="evidence" value="ECO:0007669"/>
    <property type="project" value="UniProtKB-EC"/>
</dbReference>
<evidence type="ECO:0000256" key="5">
    <source>
        <dbReference type="ARBA" id="ARBA00018029"/>
    </source>
</evidence>
<dbReference type="GO" id="GO:0005634">
    <property type="term" value="C:nucleus"/>
    <property type="evidence" value="ECO:0007669"/>
    <property type="project" value="UniProtKB-SubCell"/>
</dbReference>
<dbReference type="EC" id="3.5.1.25" evidence="4"/>
<proteinExistence type="inferred from homology"/>
<dbReference type="GO" id="GO:0006366">
    <property type="term" value="P:transcription by RNA polymerase II"/>
    <property type="evidence" value="ECO:0007669"/>
    <property type="project" value="InterPro"/>
</dbReference>
<dbReference type="InterPro" id="IPR036770">
    <property type="entry name" value="Ankyrin_rpt-contain_sf"/>
</dbReference>
<keyword evidence="7" id="KW-0479">Metal-binding</keyword>
<dbReference type="InterPro" id="IPR006680">
    <property type="entry name" value="Amidohydro-rel"/>
</dbReference>
<dbReference type="PROSITE" id="PS00115">
    <property type="entry name" value="RNA_POL_II_REPEAT"/>
    <property type="match status" value="2"/>
</dbReference>
<comment type="similarity">
    <text evidence="3">Belongs to the metallo-dependent hydrolases superfamily. NagA family.</text>
</comment>
<dbReference type="SUPFAM" id="SSF48403">
    <property type="entry name" value="Ankyrin repeat"/>
    <property type="match status" value="1"/>
</dbReference>
<comment type="subcellular location">
    <subcellularLocation>
        <location evidence="2">Nucleus</location>
    </subcellularLocation>
</comment>
<dbReference type="Proteomes" id="UP000265427">
    <property type="component" value="Unassembled WGS sequence"/>
</dbReference>
<evidence type="ECO:0000256" key="7">
    <source>
        <dbReference type="ARBA" id="ARBA00022723"/>
    </source>
</evidence>
<dbReference type="VEuPathDB" id="FungiDB:H257_05621"/>
<feature type="compositionally biased region" description="Acidic residues" evidence="16">
    <location>
        <begin position="2095"/>
        <end position="2110"/>
    </location>
</feature>